<accession>A0A0A8W7S5</accession>
<reference evidence="2" key="2">
    <citation type="submission" date="2015-01" db="EMBL/GenBank/DDBJ databases">
        <authorList>
            <person name="Aslett M.A."/>
            <person name="De Silva N."/>
        </authorList>
    </citation>
    <scope>NUCLEOTIDE SEQUENCE</scope>
    <source>
        <strain evidence="2">UMC4404</strain>
    </source>
</reference>
<dbReference type="PANTHER" id="PTHR33434">
    <property type="entry name" value="DEGV DOMAIN-CONTAINING PROTEIN DR_1986-RELATED"/>
    <property type="match status" value="1"/>
</dbReference>
<dbReference type="Gene3D" id="3.40.50.10170">
    <property type="match status" value="1"/>
</dbReference>
<keyword evidence="1" id="KW-0446">Lipid-binding</keyword>
<dbReference type="InterPro" id="IPR043168">
    <property type="entry name" value="DegV_C"/>
</dbReference>
<protein>
    <submittedName>
        <fullName evidence="3">DegV family protein</fullName>
    </submittedName>
</protein>
<dbReference type="AlphaFoldDB" id="A0A0A8W7S5"/>
<dbReference type="OrthoDB" id="2138472at2"/>
<dbReference type="KEGG" id="psor:RSJ16_01885"/>
<dbReference type="EMBL" id="CEKZ01000022">
    <property type="protein sequence ID" value="CEQ04976.1"/>
    <property type="molecule type" value="Genomic_DNA"/>
</dbReference>
<proteinExistence type="predicted"/>
<dbReference type="PROSITE" id="PS51482">
    <property type="entry name" value="DEGV"/>
    <property type="match status" value="1"/>
</dbReference>
<organism evidence="3 4">
    <name type="scientific">Paraclostridium sordellii</name>
    <name type="common">Clostridium sordellii</name>
    <dbReference type="NCBI Taxonomy" id="1505"/>
    <lineage>
        <taxon>Bacteria</taxon>
        <taxon>Bacillati</taxon>
        <taxon>Bacillota</taxon>
        <taxon>Clostridia</taxon>
        <taxon>Peptostreptococcales</taxon>
        <taxon>Peptostreptococcaceae</taxon>
        <taxon>Paraclostridium</taxon>
    </lineage>
</organism>
<dbReference type="Proteomes" id="UP000049685">
    <property type="component" value="Unassembled WGS sequence"/>
</dbReference>
<evidence type="ECO:0000256" key="1">
    <source>
        <dbReference type="ARBA" id="ARBA00023121"/>
    </source>
</evidence>
<dbReference type="Proteomes" id="UP000049127">
    <property type="component" value="Unassembled WGS sequence"/>
</dbReference>
<dbReference type="SUPFAM" id="SSF82549">
    <property type="entry name" value="DAK1/DegV-like"/>
    <property type="match status" value="1"/>
</dbReference>
<evidence type="ECO:0000313" key="4">
    <source>
        <dbReference type="Proteomes" id="UP000049127"/>
    </source>
</evidence>
<evidence type="ECO:0000313" key="3">
    <source>
        <dbReference type="EMBL" id="CEQ04976.1"/>
    </source>
</evidence>
<sequence>MKTNIRVIVEGSTDFPKELLDEMGVKVVGINIAFGEDHYIGGVDITEKEFYKKMKESKELPKTSSPSPERFIEMFEHCEEEEILIVTLTSKLSSTYSSAVLAKNIYLEHNLGSNKRIAVVDSLSGSIGVGLMVYKANKLIQEGKSLKEVVDYLEDIKKDIAFYGVLDTLENAIKGGRVNPIAGKLINALNFKVIIEIAEGEVKPIDKARGESNSMKKLFERVKNNVHDIKNKTLVIGHANCEEKAYKIAKHIEENYEHKDIIISSIGPVMGTYTSEGAILIAVL</sequence>
<dbReference type="PATRIC" id="fig|1505.7.peg.166"/>
<dbReference type="NCBIfam" id="TIGR00762">
    <property type="entry name" value="DegV"/>
    <property type="match status" value="1"/>
</dbReference>
<gene>
    <name evidence="3" type="ORF">R28058_26931</name>
    <name evidence="2" type="ORF">UMC4404_24921</name>
</gene>
<dbReference type="Pfam" id="PF02645">
    <property type="entry name" value="DegV"/>
    <property type="match status" value="1"/>
</dbReference>
<dbReference type="Gene3D" id="3.30.1180.10">
    <property type="match status" value="1"/>
</dbReference>
<evidence type="ECO:0000313" key="5">
    <source>
        <dbReference type="Proteomes" id="UP000049685"/>
    </source>
</evidence>
<reference evidence="4 5" key="1">
    <citation type="submission" date="2015-01" db="EMBL/GenBank/DDBJ databases">
        <authorList>
            <person name="Aslett A.Martin."/>
            <person name="De Silva Nishadi"/>
        </authorList>
    </citation>
    <scope>NUCLEOTIDE SEQUENCE [LARGE SCALE GENOMIC DNA]</scope>
    <source>
        <strain evidence="3 4">R28058</strain>
        <strain evidence="5">UMC4404</strain>
    </source>
</reference>
<evidence type="ECO:0000313" key="2">
    <source>
        <dbReference type="EMBL" id="CEO35018.1"/>
    </source>
</evidence>
<name>A0A0A8W7S5_PARSO</name>
<dbReference type="EMBL" id="CDNY01000025">
    <property type="protein sequence ID" value="CEO35018.1"/>
    <property type="molecule type" value="Genomic_DNA"/>
</dbReference>
<dbReference type="PANTHER" id="PTHR33434:SF2">
    <property type="entry name" value="FATTY ACID-BINDING PROTEIN TM_1468"/>
    <property type="match status" value="1"/>
</dbReference>
<dbReference type="InterPro" id="IPR003797">
    <property type="entry name" value="DegV"/>
</dbReference>
<dbReference type="RefSeq" id="WP_021130170.1">
    <property type="nucleotide sequence ID" value="NZ_CABJBQ010000004.1"/>
</dbReference>
<dbReference type="eggNOG" id="COG1307">
    <property type="taxonomic scope" value="Bacteria"/>
</dbReference>
<dbReference type="GO" id="GO:0008289">
    <property type="term" value="F:lipid binding"/>
    <property type="evidence" value="ECO:0007669"/>
    <property type="project" value="UniProtKB-KW"/>
</dbReference>
<dbReference type="InterPro" id="IPR050270">
    <property type="entry name" value="DegV_domain_contain"/>
</dbReference>